<accession>A0AAD5S8P2</accession>
<organism evidence="2 3">
    <name type="scientific">Rhizophlyctis rosea</name>
    <dbReference type="NCBI Taxonomy" id="64517"/>
    <lineage>
        <taxon>Eukaryota</taxon>
        <taxon>Fungi</taxon>
        <taxon>Fungi incertae sedis</taxon>
        <taxon>Chytridiomycota</taxon>
        <taxon>Chytridiomycota incertae sedis</taxon>
        <taxon>Chytridiomycetes</taxon>
        <taxon>Rhizophlyctidales</taxon>
        <taxon>Rhizophlyctidaceae</taxon>
        <taxon>Rhizophlyctis</taxon>
    </lineage>
</organism>
<name>A0AAD5S8P2_9FUNG</name>
<evidence type="ECO:0000256" key="1">
    <source>
        <dbReference type="SAM" id="MobiDB-lite"/>
    </source>
</evidence>
<keyword evidence="3" id="KW-1185">Reference proteome</keyword>
<reference evidence="2" key="1">
    <citation type="submission" date="2020-05" db="EMBL/GenBank/DDBJ databases">
        <title>Phylogenomic resolution of chytrid fungi.</title>
        <authorList>
            <person name="Stajich J.E."/>
            <person name="Amses K."/>
            <person name="Simmons R."/>
            <person name="Seto K."/>
            <person name="Myers J."/>
            <person name="Bonds A."/>
            <person name="Quandt C.A."/>
            <person name="Barry K."/>
            <person name="Liu P."/>
            <person name="Grigoriev I."/>
            <person name="Longcore J.E."/>
            <person name="James T.Y."/>
        </authorList>
    </citation>
    <scope>NUCLEOTIDE SEQUENCE</scope>
    <source>
        <strain evidence="2">JEL0318</strain>
    </source>
</reference>
<dbReference type="EMBL" id="JADGJD010000815">
    <property type="protein sequence ID" value="KAJ3048304.1"/>
    <property type="molecule type" value="Genomic_DNA"/>
</dbReference>
<feature type="non-terminal residue" evidence="2">
    <location>
        <position position="162"/>
    </location>
</feature>
<dbReference type="Proteomes" id="UP001212841">
    <property type="component" value="Unassembled WGS sequence"/>
</dbReference>
<dbReference type="AlphaFoldDB" id="A0AAD5S8P2"/>
<evidence type="ECO:0000313" key="3">
    <source>
        <dbReference type="Proteomes" id="UP001212841"/>
    </source>
</evidence>
<feature type="region of interest" description="Disordered" evidence="1">
    <location>
        <begin position="70"/>
        <end position="89"/>
    </location>
</feature>
<proteinExistence type="predicted"/>
<feature type="compositionally biased region" description="Low complexity" evidence="1">
    <location>
        <begin position="74"/>
        <end position="89"/>
    </location>
</feature>
<sequence>MKGFQPTRRDVSKQTFHQRTLHPSSIGIITTLASANNPNRLYPDAPRAPPNVALQAPTHALLAFRTIWGDPESESSSQSSTSPSSSDFDSNLYAPTPDWLPGSLYFHNSLKPLRTHLIQNHQSHISPSVLRSSVKSLQHTLDEAVSLYRFAAAECANNPIRR</sequence>
<gene>
    <name evidence="2" type="ORF">HK097_010693</name>
</gene>
<comment type="caution">
    <text evidence="2">The sequence shown here is derived from an EMBL/GenBank/DDBJ whole genome shotgun (WGS) entry which is preliminary data.</text>
</comment>
<evidence type="ECO:0000313" key="2">
    <source>
        <dbReference type="EMBL" id="KAJ3048304.1"/>
    </source>
</evidence>
<protein>
    <submittedName>
        <fullName evidence="2">Uncharacterized protein</fullName>
    </submittedName>
</protein>